<accession>A0A1I3RSJ0</accession>
<name>A0A1I3RSJ0_9FLAO</name>
<evidence type="ECO:0000313" key="3">
    <source>
        <dbReference type="Proteomes" id="UP000199559"/>
    </source>
</evidence>
<feature type="compositionally biased region" description="Polar residues" evidence="1">
    <location>
        <begin position="13"/>
        <end position="25"/>
    </location>
</feature>
<gene>
    <name evidence="2" type="ORF">SAMN05443431_108146</name>
</gene>
<organism evidence="2 3">
    <name type="scientific">Olleya namhaensis</name>
    <dbReference type="NCBI Taxonomy" id="1144750"/>
    <lineage>
        <taxon>Bacteria</taxon>
        <taxon>Pseudomonadati</taxon>
        <taxon>Bacteroidota</taxon>
        <taxon>Flavobacteriia</taxon>
        <taxon>Flavobacteriales</taxon>
        <taxon>Flavobacteriaceae</taxon>
    </lineage>
</organism>
<feature type="compositionally biased region" description="Basic residues" evidence="1">
    <location>
        <begin position="1"/>
        <end position="12"/>
    </location>
</feature>
<evidence type="ECO:0000313" key="2">
    <source>
        <dbReference type="EMBL" id="SFJ49564.1"/>
    </source>
</evidence>
<sequence length="49" mass="5629">MGMIKDRKKFKTTVRQTNPTNPTGNTKRETNDFDIDSATIKKQQNKTNS</sequence>
<protein>
    <submittedName>
        <fullName evidence="2">Uncharacterized protein</fullName>
    </submittedName>
</protein>
<dbReference type="Proteomes" id="UP000199559">
    <property type="component" value="Unassembled WGS sequence"/>
</dbReference>
<feature type="region of interest" description="Disordered" evidence="1">
    <location>
        <begin position="1"/>
        <end position="49"/>
    </location>
</feature>
<reference evidence="3" key="1">
    <citation type="submission" date="2016-10" db="EMBL/GenBank/DDBJ databases">
        <authorList>
            <person name="Varghese N."/>
            <person name="Submissions S."/>
        </authorList>
    </citation>
    <scope>NUCLEOTIDE SEQUENCE [LARGE SCALE GENOMIC DNA]</scope>
    <source>
        <strain evidence="3">DSM 28881</strain>
    </source>
</reference>
<dbReference type="RefSeq" id="WP_177183540.1">
    <property type="nucleotide sequence ID" value="NZ_CANKYB010000010.1"/>
</dbReference>
<feature type="compositionally biased region" description="Polar residues" evidence="1">
    <location>
        <begin position="40"/>
        <end position="49"/>
    </location>
</feature>
<dbReference type="STRING" id="1144750.SAMN05443431_108146"/>
<proteinExistence type="predicted"/>
<keyword evidence="3" id="KW-1185">Reference proteome</keyword>
<evidence type="ECO:0000256" key="1">
    <source>
        <dbReference type="SAM" id="MobiDB-lite"/>
    </source>
</evidence>
<dbReference type="EMBL" id="FORM01000008">
    <property type="protein sequence ID" value="SFJ49564.1"/>
    <property type="molecule type" value="Genomic_DNA"/>
</dbReference>
<dbReference type="AlphaFoldDB" id="A0A1I3RSJ0"/>